<gene>
    <name evidence="3" type="ORF">KSZ_49810</name>
</gene>
<keyword evidence="4" id="KW-1185">Reference proteome</keyword>
<accession>A0ABQ3VL74</accession>
<feature type="compositionally biased region" description="Low complexity" evidence="1">
    <location>
        <begin position="81"/>
        <end position="94"/>
    </location>
</feature>
<evidence type="ECO:0000256" key="1">
    <source>
        <dbReference type="SAM" id="MobiDB-lite"/>
    </source>
</evidence>
<keyword evidence="2" id="KW-1133">Transmembrane helix</keyword>
<name>A0ABQ3VL74_9CHLR</name>
<reference evidence="3 4" key="1">
    <citation type="journal article" date="2021" name="Int. J. Syst. Evol. Microbiol.">
        <title>Reticulibacter mediterranei gen. nov., sp. nov., within the new family Reticulibacteraceae fam. nov., and Ktedonospora formicarum gen. nov., sp. nov., Ktedonobacter robiniae sp. nov., Dictyobacter formicarum sp. nov. and Dictyobacter arantiisoli sp. nov., belonging to the class Ktedonobacteria.</title>
        <authorList>
            <person name="Yabe S."/>
            <person name="Zheng Y."/>
            <person name="Wang C.M."/>
            <person name="Sakai Y."/>
            <person name="Abe K."/>
            <person name="Yokota A."/>
            <person name="Donadio S."/>
            <person name="Cavaletti L."/>
            <person name="Monciardini P."/>
        </authorList>
    </citation>
    <scope>NUCLEOTIDE SEQUENCE [LARGE SCALE GENOMIC DNA]</scope>
    <source>
        <strain evidence="3 4">SOSP1-9</strain>
    </source>
</reference>
<feature type="region of interest" description="Disordered" evidence="1">
    <location>
        <begin position="1"/>
        <end position="47"/>
    </location>
</feature>
<organism evidence="3 4">
    <name type="scientific">Dictyobacter formicarum</name>
    <dbReference type="NCBI Taxonomy" id="2778368"/>
    <lineage>
        <taxon>Bacteria</taxon>
        <taxon>Bacillati</taxon>
        <taxon>Chloroflexota</taxon>
        <taxon>Ktedonobacteria</taxon>
        <taxon>Ktedonobacterales</taxon>
        <taxon>Dictyobacteraceae</taxon>
        <taxon>Dictyobacter</taxon>
    </lineage>
</organism>
<feature type="transmembrane region" description="Helical" evidence="2">
    <location>
        <begin position="50"/>
        <end position="74"/>
    </location>
</feature>
<dbReference type="Proteomes" id="UP000635565">
    <property type="component" value="Unassembled WGS sequence"/>
</dbReference>
<dbReference type="EMBL" id="BNJJ01000015">
    <property type="protein sequence ID" value="GHO86975.1"/>
    <property type="molecule type" value="Genomic_DNA"/>
</dbReference>
<dbReference type="RefSeq" id="WP_201364586.1">
    <property type="nucleotide sequence ID" value="NZ_BNJJ01000015.1"/>
</dbReference>
<comment type="caution">
    <text evidence="3">The sequence shown here is derived from an EMBL/GenBank/DDBJ whole genome shotgun (WGS) entry which is preliminary data.</text>
</comment>
<evidence type="ECO:0000256" key="2">
    <source>
        <dbReference type="SAM" id="Phobius"/>
    </source>
</evidence>
<evidence type="ECO:0000313" key="3">
    <source>
        <dbReference type="EMBL" id="GHO86975.1"/>
    </source>
</evidence>
<keyword evidence="2" id="KW-0812">Transmembrane</keyword>
<feature type="region of interest" description="Disordered" evidence="1">
    <location>
        <begin position="81"/>
        <end position="109"/>
    </location>
</feature>
<keyword evidence="2" id="KW-0472">Membrane</keyword>
<sequence>MARKHYKRKIGLQRINKEIQQQDLPTTKKSEGATRNSARNRRRRASNRDVSSLLLTLGSLFVVGLLLIFGFQFFSHMSDASSTGSNTSNNANSGKAKDMPTMNANTKPDSPWLKPDFIATVSSTLATSLHLSAEQLTTKLQSNMQISDIAAQQGFSADQLHRFELDAMQAGLDKLVSTNQMTQEMADSAMQHFRERDPQQLNNDFTYSLGGTISKDNLPATSKLKFRHREGEARVRGINRELFS</sequence>
<protein>
    <submittedName>
        <fullName evidence="3">Uncharacterized protein</fullName>
    </submittedName>
</protein>
<evidence type="ECO:0000313" key="4">
    <source>
        <dbReference type="Proteomes" id="UP000635565"/>
    </source>
</evidence>
<feature type="compositionally biased region" description="Basic residues" evidence="1">
    <location>
        <begin position="1"/>
        <end position="11"/>
    </location>
</feature>
<proteinExistence type="predicted"/>